<protein>
    <submittedName>
        <fullName evidence="1">Uncharacterized protein</fullName>
    </submittedName>
</protein>
<organism evidence="1 2">
    <name type="scientific">Candidatus Harrisonbacteria bacterium RIFCSPLOWO2_02_FULL_41_13b</name>
    <dbReference type="NCBI Taxonomy" id="1798409"/>
    <lineage>
        <taxon>Bacteria</taxon>
        <taxon>Candidatus Harrisoniibacteriota</taxon>
    </lineage>
</organism>
<comment type="caution">
    <text evidence="1">The sequence shown here is derived from an EMBL/GenBank/DDBJ whole genome shotgun (WGS) entry which is preliminary data.</text>
</comment>
<dbReference type="EMBL" id="MHJL01000021">
    <property type="protein sequence ID" value="OGY67492.1"/>
    <property type="molecule type" value="Genomic_DNA"/>
</dbReference>
<proteinExistence type="predicted"/>
<gene>
    <name evidence="1" type="ORF">A3I24_00125</name>
</gene>
<name>A0A1G1ZSG0_9BACT</name>
<dbReference type="AlphaFoldDB" id="A0A1G1ZSG0"/>
<accession>A0A1G1ZSG0</accession>
<dbReference type="STRING" id="1798409.A3I24_00125"/>
<dbReference type="Proteomes" id="UP000177690">
    <property type="component" value="Unassembled WGS sequence"/>
</dbReference>
<evidence type="ECO:0000313" key="1">
    <source>
        <dbReference type="EMBL" id="OGY67492.1"/>
    </source>
</evidence>
<evidence type="ECO:0000313" key="2">
    <source>
        <dbReference type="Proteomes" id="UP000177690"/>
    </source>
</evidence>
<reference evidence="1 2" key="1">
    <citation type="journal article" date="2016" name="Nat. Commun.">
        <title>Thousands of microbial genomes shed light on interconnected biogeochemical processes in an aquifer system.</title>
        <authorList>
            <person name="Anantharaman K."/>
            <person name="Brown C.T."/>
            <person name="Hug L.A."/>
            <person name="Sharon I."/>
            <person name="Castelle C.J."/>
            <person name="Probst A.J."/>
            <person name="Thomas B.C."/>
            <person name="Singh A."/>
            <person name="Wilkins M.J."/>
            <person name="Karaoz U."/>
            <person name="Brodie E.L."/>
            <person name="Williams K.H."/>
            <person name="Hubbard S.S."/>
            <person name="Banfield J.F."/>
        </authorList>
    </citation>
    <scope>NUCLEOTIDE SEQUENCE [LARGE SCALE GENOMIC DNA]</scope>
</reference>
<sequence>MCGSRKFKDYFDVFALFFRKRNVVVNYPNFHYQRKKTVYIPELMFVRSPAQRLRVSGLVHTHIQKIRETAGEGGVCLIVNPLPKCGQKLPFGYIGDNTILEIGVAITLGMRVLMLRPFDEVSIMSVVPADDKSRFFVLVHPKLDPCDPDVVWPWLRRFLNGS</sequence>